<dbReference type="Proteomes" id="UP000320735">
    <property type="component" value="Unassembled WGS sequence"/>
</dbReference>
<accession>A0A5C6BQ46</accession>
<evidence type="ECO:0000256" key="1">
    <source>
        <dbReference type="SAM" id="MobiDB-lite"/>
    </source>
</evidence>
<keyword evidence="2" id="KW-0732">Signal</keyword>
<feature type="chain" id="PRO_5022665098" description="DUF1570 domain-containing protein" evidence="2">
    <location>
        <begin position="31"/>
        <end position="489"/>
    </location>
</feature>
<sequence precursor="true">MSHFRPMSCNRSRRQLIVLLFMAVVTFSSATLTNAAEEKTKRRRKSRKAAAAEQAAGPRNYRSKNFIMHTDLPKKEAQDLLKRMETMLRLISRYWGAPCRKTIECYVVKDLQKWPPGSLHPRGVQSIAAGGGVTLSQSQALLSNQQIIDADAVVYAVAKRGVPLHEAVHAYCALTFGRTGPTWYSEGMAEMGNYWRQNDSSVKLEPIVLQYLQNSETKKLEEIVYGAQISGDSWREYAWRWALCHLLANNPNYAKRFRPLGLALLNKQNVDFKQVYGAMFQEIVFEYEFFIQHLDQGLRSDLISFDWKRKFRKSRGNSRVRVKISAGRGWQPSGLMVDAEIEYQFSVEGHWKLAKKGPELDADGTVILPPPTPDGNDKVIVSAKPAPEKSADANDGNEAPAAGQLLGIVLVYDEDTGYRLSKPFNLGRYGTFTAPATGNLYLRCHDKWNEIADNSGTVSASIKEQGMGAPLKEPNAEVLRTNKVRSTNK</sequence>
<evidence type="ECO:0008006" key="5">
    <source>
        <dbReference type="Google" id="ProtNLM"/>
    </source>
</evidence>
<feature type="region of interest" description="Disordered" evidence="1">
    <location>
        <begin position="466"/>
        <end position="489"/>
    </location>
</feature>
<name>A0A5C6BQ46_9PLAN</name>
<comment type="caution">
    <text evidence="3">The sequence shown here is derived from an EMBL/GenBank/DDBJ whole genome shotgun (WGS) entry which is preliminary data.</text>
</comment>
<gene>
    <name evidence="3" type="ORF">CA54_29880</name>
</gene>
<evidence type="ECO:0000313" key="3">
    <source>
        <dbReference type="EMBL" id="TWU14145.1"/>
    </source>
</evidence>
<dbReference type="AlphaFoldDB" id="A0A5C6BQ46"/>
<protein>
    <recommendedName>
        <fullName evidence="5">DUF1570 domain-containing protein</fullName>
    </recommendedName>
</protein>
<reference evidence="3 4" key="1">
    <citation type="submission" date="2019-02" db="EMBL/GenBank/DDBJ databases">
        <title>Deep-cultivation of Planctomycetes and their phenomic and genomic characterization uncovers novel biology.</title>
        <authorList>
            <person name="Wiegand S."/>
            <person name="Jogler M."/>
            <person name="Boedeker C."/>
            <person name="Pinto D."/>
            <person name="Vollmers J."/>
            <person name="Rivas-Marin E."/>
            <person name="Kohn T."/>
            <person name="Peeters S.H."/>
            <person name="Heuer A."/>
            <person name="Rast P."/>
            <person name="Oberbeckmann S."/>
            <person name="Bunk B."/>
            <person name="Jeske O."/>
            <person name="Meyerdierks A."/>
            <person name="Storesund J.E."/>
            <person name="Kallscheuer N."/>
            <person name="Luecker S."/>
            <person name="Lage O.M."/>
            <person name="Pohl T."/>
            <person name="Merkel B.J."/>
            <person name="Hornburger P."/>
            <person name="Mueller R.-W."/>
            <person name="Bruemmer F."/>
            <person name="Labrenz M."/>
            <person name="Spormann A.M."/>
            <person name="Op Den Camp H."/>
            <person name="Overmann J."/>
            <person name="Amann R."/>
            <person name="Jetten M.S.M."/>
            <person name="Mascher T."/>
            <person name="Medema M.H."/>
            <person name="Devos D.P."/>
            <person name="Kaster A.-K."/>
            <person name="Ovreas L."/>
            <person name="Rohde M."/>
            <person name="Galperin M.Y."/>
            <person name="Jogler C."/>
        </authorList>
    </citation>
    <scope>NUCLEOTIDE SEQUENCE [LARGE SCALE GENOMIC DNA]</scope>
    <source>
        <strain evidence="3 4">CA54</strain>
    </source>
</reference>
<proteinExistence type="predicted"/>
<evidence type="ECO:0000256" key="2">
    <source>
        <dbReference type="SAM" id="SignalP"/>
    </source>
</evidence>
<organism evidence="3 4">
    <name type="scientific">Symmachiella macrocystis</name>
    <dbReference type="NCBI Taxonomy" id="2527985"/>
    <lineage>
        <taxon>Bacteria</taxon>
        <taxon>Pseudomonadati</taxon>
        <taxon>Planctomycetota</taxon>
        <taxon>Planctomycetia</taxon>
        <taxon>Planctomycetales</taxon>
        <taxon>Planctomycetaceae</taxon>
        <taxon>Symmachiella</taxon>
    </lineage>
</organism>
<dbReference type="OrthoDB" id="247580at2"/>
<dbReference type="RefSeq" id="WP_146371371.1">
    <property type="nucleotide sequence ID" value="NZ_SJPP01000001.1"/>
</dbReference>
<evidence type="ECO:0000313" key="4">
    <source>
        <dbReference type="Proteomes" id="UP000320735"/>
    </source>
</evidence>
<keyword evidence="4" id="KW-1185">Reference proteome</keyword>
<feature type="signal peptide" evidence="2">
    <location>
        <begin position="1"/>
        <end position="30"/>
    </location>
</feature>
<feature type="region of interest" description="Disordered" evidence="1">
    <location>
        <begin position="34"/>
        <end position="57"/>
    </location>
</feature>
<dbReference type="Gene3D" id="2.60.120.430">
    <property type="entry name" value="Galactose-binding lectin"/>
    <property type="match status" value="1"/>
</dbReference>
<dbReference type="EMBL" id="SJPP01000001">
    <property type="protein sequence ID" value="TWU14145.1"/>
    <property type="molecule type" value="Genomic_DNA"/>
</dbReference>